<evidence type="ECO:0000313" key="2">
    <source>
        <dbReference type="EMBL" id="AQZ68121.1"/>
    </source>
</evidence>
<accession>A0A1V0AD20</accession>
<dbReference type="InterPro" id="IPR029044">
    <property type="entry name" value="Nucleotide-diphossugar_trans"/>
</dbReference>
<gene>
    <name evidence="2" type="ORF">BKM31_47615</name>
</gene>
<dbReference type="STRING" id="1909395.BKM31_47615"/>
<keyword evidence="2" id="KW-0808">Transferase</keyword>
<evidence type="ECO:0000313" key="3">
    <source>
        <dbReference type="Proteomes" id="UP000190797"/>
    </source>
</evidence>
<dbReference type="CDD" id="cd00761">
    <property type="entry name" value="Glyco_tranf_GTA_type"/>
    <property type="match status" value="1"/>
</dbReference>
<dbReference type="Gene3D" id="3.90.550.10">
    <property type="entry name" value="Spore Coat Polysaccharide Biosynthesis Protein SpsA, Chain A"/>
    <property type="match status" value="1"/>
</dbReference>
<sequence>MHRPSDLDVLVPTRDRPAALAVTLAGLAAQSARGFRVVVSDQSEMPVTGDPLVASAVRILEHLGSEVALLRHVPARGLAEQRQYLLEQAGRPLCLYLDDDVWLEPDAVGVLLAAMAQLRCGFVGYGLHGLSYRDDRRPDELEPYEEWAREVWPERVRRGSPAWGRHTLHNAANPLHLAERVGARLAWQAYKVAWIGGCVLYDRERLEECGGFAFWRSVPPAHAGEDVVAQLRVMERYGGAGLLPSRAYHLELPTTVVDRGAECYDYVLDRA</sequence>
<keyword evidence="3" id="KW-1185">Reference proteome</keyword>
<feature type="domain" description="Glycosyltransferase 2-like" evidence="1">
    <location>
        <begin position="9"/>
        <end position="137"/>
    </location>
</feature>
<evidence type="ECO:0000259" key="1">
    <source>
        <dbReference type="Pfam" id="PF00535"/>
    </source>
</evidence>
<dbReference type="SUPFAM" id="SSF53448">
    <property type="entry name" value="Nucleotide-diphospho-sugar transferases"/>
    <property type="match status" value="1"/>
</dbReference>
<dbReference type="GO" id="GO:0016740">
    <property type="term" value="F:transferase activity"/>
    <property type="evidence" value="ECO:0007669"/>
    <property type="project" value="UniProtKB-KW"/>
</dbReference>
<name>A0A1V0AD20_9ACTN</name>
<dbReference type="Proteomes" id="UP000190797">
    <property type="component" value="Chromosome"/>
</dbReference>
<dbReference type="KEGG" id="noa:BKM31_47615"/>
<dbReference type="EMBL" id="CP017717">
    <property type="protein sequence ID" value="AQZ68121.1"/>
    <property type="molecule type" value="Genomic_DNA"/>
</dbReference>
<dbReference type="OrthoDB" id="9787979at2"/>
<dbReference type="RefSeq" id="WP_080044439.1">
    <property type="nucleotide sequence ID" value="NZ_CP017717.1"/>
</dbReference>
<dbReference type="InterPro" id="IPR001173">
    <property type="entry name" value="Glyco_trans_2-like"/>
</dbReference>
<dbReference type="Pfam" id="PF00535">
    <property type="entry name" value="Glycos_transf_2"/>
    <property type="match status" value="1"/>
</dbReference>
<dbReference type="AlphaFoldDB" id="A0A1V0AD20"/>
<proteinExistence type="predicted"/>
<reference evidence="3" key="1">
    <citation type="journal article" date="2017" name="Med. Chem. Commun.">
        <title>Nonomuraea sp. ATCC 55076 harbours the largest actinomycete chromosome to date and the kistamicin biosynthetic gene cluster.</title>
        <authorList>
            <person name="Nazari B."/>
            <person name="Forneris C.C."/>
            <person name="Gibson M.I."/>
            <person name="Moon K."/>
            <person name="Schramma K.R."/>
            <person name="Seyedsayamdost M.R."/>
        </authorList>
    </citation>
    <scope>NUCLEOTIDE SEQUENCE [LARGE SCALE GENOMIC DNA]</scope>
    <source>
        <strain evidence="3">ATCC 55076</strain>
    </source>
</reference>
<protein>
    <submittedName>
        <fullName evidence="2">Glycosyl transferase</fullName>
    </submittedName>
</protein>
<organism evidence="2 3">
    <name type="scientific">[Actinomadura] parvosata subsp. kistnae</name>
    <dbReference type="NCBI Taxonomy" id="1909395"/>
    <lineage>
        <taxon>Bacteria</taxon>
        <taxon>Bacillati</taxon>
        <taxon>Actinomycetota</taxon>
        <taxon>Actinomycetes</taxon>
        <taxon>Streptosporangiales</taxon>
        <taxon>Streptosporangiaceae</taxon>
        <taxon>Nonomuraea</taxon>
    </lineage>
</organism>